<keyword evidence="2" id="KW-1185">Reference proteome</keyword>
<dbReference type="Proteomes" id="UP000762676">
    <property type="component" value="Unassembled WGS sequence"/>
</dbReference>
<name>A0AAV4JNS8_9GAST</name>
<accession>A0AAV4JNS8</accession>
<sequence length="78" mass="8765">MATFPHLPLLLACRAPHYFWCNLLRREDIILAVDSTFSQTSTCASPDVDALIWADASNVALWVVRMSQSGLMLLYYCA</sequence>
<dbReference type="EMBL" id="BMAT01003363">
    <property type="protein sequence ID" value="GFS24045.1"/>
    <property type="molecule type" value="Genomic_DNA"/>
</dbReference>
<dbReference type="AlphaFoldDB" id="A0AAV4JNS8"/>
<gene>
    <name evidence="1" type="ORF">ElyMa_001654100</name>
</gene>
<evidence type="ECO:0000313" key="1">
    <source>
        <dbReference type="EMBL" id="GFS24045.1"/>
    </source>
</evidence>
<reference evidence="1 2" key="1">
    <citation type="journal article" date="2021" name="Elife">
        <title>Chloroplast acquisition without the gene transfer in kleptoplastic sea slugs, Plakobranchus ocellatus.</title>
        <authorList>
            <person name="Maeda T."/>
            <person name="Takahashi S."/>
            <person name="Yoshida T."/>
            <person name="Shimamura S."/>
            <person name="Takaki Y."/>
            <person name="Nagai Y."/>
            <person name="Toyoda A."/>
            <person name="Suzuki Y."/>
            <person name="Arimoto A."/>
            <person name="Ishii H."/>
            <person name="Satoh N."/>
            <person name="Nishiyama T."/>
            <person name="Hasebe M."/>
            <person name="Maruyama T."/>
            <person name="Minagawa J."/>
            <person name="Obokata J."/>
            <person name="Shigenobu S."/>
        </authorList>
    </citation>
    <scope>NUCLEOTIDE SEQUENCE [LARGE SCALE GENOMIC DNA]</scope>
</reference>
<comment type="caution">
    <text evidence="1">The sequence shown here is derived from an EMBL/GenBank/DDBJ whole genome shotgun (WGS) entry which is preliminary data.</text>
</comment>
<evidence type="ECO:0000313" key="2">
    <source>
        <dbReference type="Proteomes" id="UP000762676"/>
    </source>
</evidence>
<protein>
    <submittedName>
        <fullName evidence="1">Uncharacterized protein</fullName>
    </submittedName>
</protein>
<proteinExistence type="predicted"/>
<organism evidence="1 2">
    <name type="scientific">Elysia marginata</name>
    <dbReference type="NCBI Taxonomy" id="1093978"/>
    <lineage>
        <taxon>Eukaryota</taxon>
        <taxon>Metazoa</taxon>
        <taxon>Spiralia</taxon>
        <taxon>Lophotrochozoa</taxon>
        <taxon>Mollusca</taxon>
        <taxon>Gastropoda</taxon>
        <taxon>Heterobranchia</taxon>
        <taxon>Euthyneura</taxon>
        <taxon>Panpulmonata</taxon>
        <taxon>Sacoglossa</taxon>
        <taxon>Placobranchoidea</taxon>
        <taxon>Plakobranchidae</taxon>
        <taxon>Elysia</taxon>
    </lineage>
</organism>